<proteinExistence type="predicted"/>
<dbReference type="PATRIC" id="fig|1429043.3.peg.725"/>
<dbReference type="STRING" id="1429043.X474_03425"/>
<dbReference type="AlphaFoldDB" id="A0A0D2GKX6"/>
<dbReference type="InParanoid" id="A0A0D2GKX6"/>
<evidence type="ECO:0000313" key="2">
    <source>
        <dbReference type="Proteomes" id="UP000032233"/>
    </source>
</evidence>
<gene>
    <name evidence="1" type="ORF">X474_03425</name>
</gene>
<keyword evidence="2" id="KW-1185">Reference proteome</keyword>
<accession>A0A0D2GKX6</accession>
<dbReference type="EMBL" id="AZAC01000003">
    <property type="protein sequence ID" value="KIX15387.1"/>
    <property type="molecule type" value="Genomic_DNA"/>
</dbReference>
<name>A0A0D2GKX6_9BACT</name>
<comment type="caution">
    <text evidence="1">The sequence shown here is derived from an EMBL/GenBank/DDBJ whole genome shotgun (WGS) entry which is preliminary data.</text>
</comment>
<protein>
    <submittedName>
        <fullName evidence="1">Uncharacterized protein</fullName>
    </submittedName>
</protein>
<organism evidence="1 2">
    <name type="scientific">Dethiosulfatarculus sandiegensis</name>
    <dbReference type="NCBI Taxonomy" id="1429043"/>
    <lineage>
        <taxon>Bacteria</taxon>
        <taxon>Pseudomonadati</taxon>
        <taxon>Thermodesulfobacteriota</taxon>
        <taxon>Desulfarculia</taxon>
        <taxon>Desulfarculales</taxon>
        <taxon>Desulfarculaceae</taxon>
        <taxon>Dethiosulfatarculus</taxon>
    </lineage>
</organism>
<sequence length="79" mass="8575">MRLGKIIDMVNLPPNLPDNLDSATLDLPGLGELPILDMRRQKPGKVHTEDDHPCAVVAELEGTDPSILVGVILDSFFPC</sequence>
<dbReference type="Proteomes" id="UP000032233">
    <property type="component" value="Unassembled WGS sequence"/>
</dbReference>
<reference evidence="1 2" key="1">
    <citation type="submission" date="2013-11" db="EMBL/GenBank/DDBJ databases">
        <title>Metagenomic analysis of a methanogenic consortium involved in long chain n-alkane degradation.</title>
        <authorList>
            <person name="Davidova I.A."/>
            <person name="Callaghan A.V."/>
            <person name="Wawrik B."/>
            <person name="Pruitt S."/>
            <person name="Marks C."/>
            <person name="Duncan K.E."/>
            <person name="Suflita J.M."/>
        </authorList>
    </citation>
    <scope>NUCLEOTIDE SEQUENCE [LARGE SCALE GENOMIC DNA]</scope>
    <source>
        <strain evidence="1 2">SPR</strain>
    </source>
</reference>
<evidence type="ECO:0000313" key="1">
    <source>
        <dbReference type="EMBL" id="KIX15387.1"/>
    </source>
</evidence>